<dbReference type="EMBL" id="LRDC01000002">
    <property type="protein sequence ID" value="KVX02967.1"/>
    <property type="molecule type" value="Genomic_DNA"/>
</dbReference>
<protein>
    <recommendedName>
        <fullName evidence="4">DUF2065 domain-containing protein</fullName>
    </recommendedName>
</protein>
<keyword evidence="1" id="KW-1133">Transmembrane helix</keyword>
<organism evidence="2">
    <name type="scientific">Shewanella frigidimarina</name>
    <dbReference type="NCBI Taxonomy" id="56812"/>
    <lineage>
        <taxon>Bacteria</taxon>
        <taxon>Pseudomonadati</taxon>
        <taxon>Pseudomonadota</taxon>
        <taxon>Gammaproteobacteria</taxon>
        <taxon>Alteromonadales</taxon>
        <taxon>Shewanellaceae</taxon>
        <taxon>Shewanella</taxon>
    </lineage>
</organism>
<dbReference type="AlphaFoldDB" id="A0A106C2C3"/>
<dbReference type="InterPro" id="IPR019201">
    <property type="entry name" value="DUF2065"/>
</dbReference>
<name>A0A106C2C3_SHEFR</name>
<dbReference type="GeneID" id="41838733"/>
<evidence type="ECO:0000313" key="3">
    <source>
        <dbReference type="Proteomes" id="UP000055702"/>
    </source>
</evidence>
<gene>
    <name evidence="2" type="ORF">AWJ07_11730</name>
</gene>
<dbReference type="PANTHER" id="PTHR38602">
    <property type="entry name" value="INNER MEMBRANE PROTEIN-RELATED"/>
    <property type="match status" value="1"/>
</dbReference>
<sequence>MNLPLLMTAFGLVLIIEGLGPLLFPNKWQKYLLELSTQKQNVLRRLGGCLVTAGIVLLIIFQ</sequence>
<keyword evidence="1" id="KW-0812">Transmembrane</keyword>
<dbReference type="Pfam" id="PF09838">
    <property type="entry name" value="DUF2065"/>
    <property type="match status" value="1"/>
</dbReference>
<keyword evidence="1" id="KW-0472">Membrane</keyword>
<dbReference type="Proteomes" id="UP000055702">
    <property type="component" value="Unassembled WGS sequence"/>
</dbReference>
<dbReference type="RefSeq" id="WP_011638796.1">
    <property type="nucleotide sequence ID" value="NZ_JBBMQR010000007.1"/>
</dbReference>
<accession>A0A106C2C3</accession>
<reference evidence="2 3" key="1">
    <citation type="submission" date="2016-01" db="EMBL/GenBank/DDBJ databases">
        <title>Draft genome of the antarctic isolate Shewanella frigidimarina Ag06-30.</title>
        <authorList>
            <person name="Parmeciano Di Noto G."/>
            <person name="Vazquez S."/>
            <person name="Mac Cormack W."/>
            <person name="Iriarte A."/>
            <person name="Quiroga C."/>
        </authorList>
    </citation>
    <scope>NUCLEOTIDE SEQUENCE [LARGE SCALE GENOMIC DNA]</scope>
    <source>
        <strain evidence="2 3">Ag06-30</strain>
    </source>
</reference>
<comment type="caution">
    <text evidence="2">The sequence shown here is derived from an EMBL/GenBank/DDBJ whole genome shotgun (WGS) entry which is preliminary data.</text>
</comment>
<proteinExistence type="predicted"/>
<feature type="transmembrane region" description="Helical" evidence="1">
    <location>
        <begin position="42"/>
        <end position="61"/>
    </location>
</feature>
<evidence type="ECO:0008006" key="4">
    <source>
        <dbReference type="Google" id="ProtNLM"/>
    </source>
</evidence>
<evidence type="ECO:0000313" key="2">
    <source>
        <dbReference type="EMBL" id="KVX02967.1"/>
    </source>
</evidence>
<dbReference type="PANTHER" id="PTHR38602:SF1">
    <property type="entry name" value="INNER MEMBRANE PROTEIN"/>
    <property type="match status" value="1"/>
</dbReference>
<evidence type="ECO:0000256" key="1">
    <source>
        <dbReference type="SAM" id="Phobius"/>
    </source>
</evidence>
<dbReference type="OMA" id="NRWRAYL"/>